<dbReference type="InterPro" id="IPR000172">
    <property type="entry name" value="GMC_OxRdtase_N"/>
</dbReference>
<evidence type="ECO:0000256" key="4">
    <source>
        <dbReference type="ARBA" id="ARBA00022827"/>
    </source>
</evidence>
<sequence>MIEQADVIIIGSGSAGAVLAARLSQDPDVRVLLLEAGQDRSKELFVRMPAGSFAMMQRARYDWSYLTEPDPTIGGRATAWSGGKMLGGSSAINGMVYVRGNRQDYDRWVADGATGWGWDAMLPYFLRSEQFTGPASQWHGRHGPMLVGPANVRHPICDSVIGAFEACGVPHLDEYCAGDQFGVYDIVTTAAKGARRSTAEAFLTEARRRPNLTILTNAMVDKVLIEQGRAVGVRALVNGRMQQFGAHEVIVSAGTLQSPAVLMRSGIGPAAHLQDMGIPVLADLPVGRNLHDHSGVSTSRFIDMPTYNSPFGPWTIGKNLVRWLIRKDGPMASAAVHVMAGLKSDPSLDEADISVSMLALAVDTSNGAPRMAKRPGITIGGSNMRPRSRGEIRLRSTDPRDKPIIDHRLLSDESDLERLLFFLKFIDTVWASDPLASHVTGLNSPDRAFGNDDERRDWIRSMVGIGYHPVGTCRMGGADSVCDPDLRVRGIAGLRVCDASVMPQVVSGNTNAATIAIAERAADLMRG</sequence>
<dbReference type="Gene3D" id="3.50.50.60">
    <property type="entry name" value="FAD/NAD(P)-binding domain"/>
    <property type="match status" value="1"/>
</dbReference>
<evidence type="ECO:0000259" key="7">
    <source>
        <dbReference type="PROSITE" id="PS00624"/>
    </source>
</evidence>
<dbReference type="PANTHER" id="PTHR11552:SF147">
    <property type="entry name" value="CHOLINE DEHYDROGENASE, MITOCHONDRIAL"/>
    <property type="match status" value="1"/>
</dbReference>
<name>A0ABT8ZM32_9SPHN</name>
<dbReference type="PROSITE" id="PS00624">
    <property type="entry name" value="GMC_OXRED_2"/>
    <property type="match status" value="1"/>
</dbReference>
<dbReference type="SUPFAM" id="SSF51905">
    <property type="entry name" value="FAD/NAD(P)-binding domain"/>
    <property type="match status" value="1"/>
</dbReference>
<dbReference type="Gene3D" id="3.30.560.10">
    <property type="entry name" value="Glucose Oxidase, domain 3"/>
    <property type="match status" value="1"/>
</dbReference>
<keyword evidence="3 5" id="KW-0285">Flavoprotein</keyword>
<organism evidence="8 9">
    <name type="scientific">Sphingobium cyanobacteriorum</name>
    <dbReference type="NCBI Taxonomy" id="3063954"/>
    <lineage>
        <taxon>Bacteria</taxon>
        <taxon>Pseudomonadati</taxon>
        <taxon>Pseudomonadota</taxon>
        <taxon>Alphaproteobacteria</taxon>
        <taxon>Sphingomonadales</taxon>
        <taxon>Sphingomonadaceae</taxon>
        <taxon>Sphingobium</taxon>
    </lineage>
</organism>
<comment type="cofactor">
    <cofactor evidence="1">
        <name>FAD</name>
        <dbReference type="ChEBI" id="CHEBI:57692"/>
    </cofactor>
</comment>
<dbReference type="RefSeq" id="WP_304535281.1">
    <property type="nucleotide sequence ID" value="NZ_JAUQOM010000002.1"/>
</dbReference>
<evidence type="ECO:0000259" key="6">
    <source>
        <dbReference type="PROSITE" id="PS00623"/>
    </source>
</evidence>
<comment type="caution">
    <text evidence="8">The sequence shown here is derived from an EMBL/GenBank/DDBJ whole genome shotgun (WGS) entry which is preliminary data.</text>
</comment>
<evidence type="ECO:0000256" key="5">
    <source>
        <dbReference type="RuleBase" id="RU003968"/>
    </source>
</evidence>
<gene>
    <name evidence="8" type="ORF">Q4610_07070</name>
</gene>
<dbReference type="InterPro" id="IPR036188">
    <property type="entry name" value="FAD/NAD-bd_sf"/>
</dbReference>
<evidence type="ECO:0000313" key="9">
    <source>
        <dbReference type="Proteomes" id="UP001176471"/>
    </source>
</evidence>
<keyword evidence="9" id="KW-1185">Reference proteome</keyword>
<keyword evidence="4 5" id="KW-0274">FAD</keyword>
<evidence type="ECO:0000256" key="1">
    <source>
        <dbReference type="ARBA" id="ARBA00001974"/>
    </source>
</evidence>
<dbReference type="InterPro" id="IPR012132">
    <property type="entry name" value="GMC_OxRdtase"/>
</dbReference>
<proteinExistence type="inferred from homology"/>
<dbReference type="PIRSF" id="PIRSF000137">
    <property type="entry name" value="Alcohol_oxidase"/>
    <property type="match status" value="1"/>
</dbReference>
<dbReference type="Proteomes" id="UP001176471">
    <property type="component" value="Unassembled WGS sequence"/>
</dbReference>
<dbReference type="Pfam" id="PF05199">
    <property type="entry name" value="GMC_oxred_C"/>
    <property type="match status" value="1"/>
</dbReference>
<feature type="domain" description="Glucose-methanol-choline oxidoreductase N-terminal" evidence="6">
    <location>
        <begin position="83"/>
        <end position="106"/>
    </location>
</feature>
<dbReference type="SUPFAM" id="SSF54373">
    <property type="entry name" value="FAD-linked reductases, C-terminal domain"/>
    <property type="match status" value="1"/>
</dbReference>
<protein>
    <submittedName>
        <fullName evidence="8">GMC family oxidoreductase N-terminal domain-containing protein</fullName>
    </submittedName>
</protein>
<reference evidence="8" key="1">
    <citation type="submission" date="2023-07" db="EMBL/GenBank/DDBJ databases">
        <title>Bacterial whole genome sequence for Sphingobium sp. HBC34.</title>
        <authorList>
            <person name="Le V."/>
            <person name="Ko S.-R."/>
            <person name="Ahn C.-Y."/>
            <person name="Oh H.-M."/>
        </authorList>
    </citation>
    <scope>NUCLEOTIDE SEQUENCE</scope>
    <source>
        <strain evidence="8">HBC34</strain>
    </source>
</reference>
<evidence type="ECO:0000256" key="2">
    <source>
        <dbReference type="ARBA" id="ARBA00010790"/>
    </source>
</evidence>
<comment type="similarity">
    <text evidence="2 5">Belongs to the GMC oxidoreductase family.</text>
</comment>
<evidence type="ECO:0000313" key="8">
    <source>
        <dbReference type="EMBL" id="MDO7834805.1"/>
    </source>
</evidence>
<dbReference type="PANTHER" id="PTHR11552">
    <property type="entry name" value="GLUCOSE-METHANOL-CHOLINE GMC OXIDOREDUCTASE"/>
    <property type="match status" value="1"/>
</dbReference>
<dbReference type="InterPro" id="IPR007867">
    <property type="entry name" value="GMC_OxRtase_C"/>
</dbReference>
<dbReference type="PROSITE" id="PS00623">
    <property type="entry name" value="GMC_OXRED_1"/>
    <property type="match status" value="1"/>
</dbReference>
<feature type="domain" description="Glucose-methanol-choline oxidoreductase N-terminal" evidence="7">
    <location>
        <begin position="254"/>
        <end position="268"/>
    </location>
</feature>
<dbReference type="Pfam" id="PF00732">
    <property type="entry name" value="GMC_oxred_N"/>
    <property type="match status" value="1"/>
</dbReference>
<accession>A0ABT8ZM32</accession>
<evidence type="ECO:0000256" key="3">
    <source>
        <dbReference type="ARBA" id="ARBA00022630"/>
    </source>
</evidence>
<dbReference type="EMBL" id="JAUQOM010000002">
    <property type="protein sequence ID" value="MDO7834805.1"/>
    <property type="molecule type" value="Genomic_DNA"/>
</dbReference>